<protein>
    <submittedName>
        <fullName evidence="1">Uncharacterized protein</fullName>
    </submittedName>
</protein>
<dbReference type="RefSeq" id="WP_183897282.1">
    <property type="nucleotide sequence ID" value="NZ_JACIDV010000012.1"/>
</dbReference>
<organism evidence="1 2">
    <name type="scientific">Rhizobium skierniewicense</name>
    <dbReference type="NCBI Taxonomy" id="984260"/>
    <lineage>
        <taxon>Bacteria</taxon>
        <taxon>Pseudomonadati</taxon>
        <taxon>Pseudomonadota</taxon>
        <taxon>Alphaproteobacteria</taxon>
        <taxon>Hyphomicrobiales</taxon>
        <taxon>Rhizobiaceae</taxon>
        <taxon>Rhizobium/Agrobacterium group</taxon>
        <taxon>Rhizobium</taxon>
    </lineage>
</organism>
<sequence length="99" mass="11291">MTEYQRRYHWKRTWPGENGLDGKPLEDYVCVIDGENTGRISYQEAGPMKGKWLWNGGHSRKIRVTVMPQGGYASSRSEAVRLVEEHYDAQRVAAGLPPI</sequence>
<evidence type="ECO:0000313" key="1">
    <source>
        <dbReference type="EMBL" id="MBB3947703.1"/>
    </source>
</evidence>
<keyword evidence="2" id="KW-1185">Reference proteome</keyword>
<accession>A0A7W6G302</accession>
<dbReference type="EMBL" id="JACIDV010000012">
    <property type="protein sequence ID" value="MBB3947703.1"/>
    <property type="molecule type" value="Genomic_DNA"/>
</dbReference>
<evidence type="ECO:0000313" key="2">
    <source>
        <dbReference type="Proteomes" id="UP000565286"/>
    </source>
</evidence>
<dbReference type="AlphaFoldDB" id="A0A7W6G302"/>
<reference evidence="1 2" key="1">
    <citation type="submission" date="2020-08" db="EMBL/GenBank/DDBJ databases">
        <title>Genomic Encyclopedia of Type Strains, Phase IV (KMG-IV): sequencing the most valuable type-strain genomes for metagenomic binning, comparative biology and taxonomic classification.</title>
        <authorList>
            <person name="Goeker M."/>
        </authorList>
    </citation>
    <scope>NUCLEOTIDE SEQUENCE [LARGE SCALE GENOMIC DNA]</scope>
    <source>
        <strain evidence="1 2">DSM 26438</strain>
    </source>
</reference>
<dbReference type="Proteomes" id="UP000565286">
    <property type="component" value="Unassembled WGS sequence"/>
</dbReference>
<name>A0A7W6G302_9HYPH</name>
<gene>
    <name evidence="1" type="ORF">GGQ73_003674</name>
</gene>
<proteinExistence type="predicted"/>
<comment type="caution">
    <text evidence="1">The sequence shown here is derived from an EMBL/GenBank/DDBJ whole genome shotgun (WGS) entry which is preliminary data.</text>
</comment>